<dbReference type="Pfam" id="PF08242">
    <property type="entry name" value="Methyltransf_12"/>
    <property type="match status" value="1"/>
</dbReference>
<proteinExistence type="predicted"/>
<feature type="domain" description="Methyltransferase type 12" evidence="1">
    <location>
        <begin position="36"/>
        <end position="133"/>
    </location>
</feature>
<name>A0ABV9E926_9ACTN</name>
<evidence type="ECO:0000313" key="3">
    <source>
        <dbReference type="Proteomes" id="UP001595891"/>
    </source>
</evidence>
<gene>
    <name evidence="2" type="ORF">ACFO8L_01850</name>
</gene>
<dbReference type="GO" id="GO:0008168">
    <property type="term" value="F:methyltransferase activity"/>
    <property type="evidence" value="ECO:0007669"/>
    <property type="project" value="UniProtKB-KW"/>
</dbReference>
<dbReference type="PANTHER" id="PTHR43861">
    <property type="entry name" value="TRANS-ACONITATE 2-METHYLTRANSFERASE-RELATED"/>
    <property type="match status" value="1"/>
</dbReference>
<dbReference type="RefSeq" id="WP_262847443.1">
    <property type="nucleotide sequence ID" value="NZ_JANZYP010000063.1"/>
</dbReference>
<comment type="caution">
    <text evidence="2">The sequence shown here is derived from an EMBL/GenBank/DDBJ whole genome shotgun (WGS) entry which is preliminary data.</text>
</comment>
<organism evidence="2 3">
    <name type="scientific">Sphaerisporangium corydalis</name>
    <dbReference type="NCBI Taxonomy" id="1441875"/>
    <lineage>
        <taxon>Bacteria</taxon>
        <taxon>Bacillati</taxon>
        <taxon>Actinomycetota</taxon>
        <taxon>Actinomycetes</taxon>
        <taxon>Streptosporangiales</taxon>
        <taxon>Streptosporangiaceae</taxon>
        <taxon>Sphaerisporangium</taxon>
    </lineage>
</organism>
<evidence type="ECO:0000259" key="1">
    <source>
        <dbReference type="Pfam" id="PF08242"/>
    </source>
</evidence>
<protein>
    <submittedName>
        <fullName evidence="2">Class I SAM-dependent methyltransferase</fullName>
    </submittedName>
</protein>
<dbReference type="CDD" id="cd02440">
    <property type="entry name" value="AdoMet_MTases"/>
    <property type="match status" value="1"/>
</dbReference>
<dbReference type="EMBL" id="JBHSFN010000001">
    <property type="protein sequence ID" value="MFC4584799.1"/>
    <property type="molecule type" value="Genomic_DNA"/>
</dbReference>
<dbReference type="PANTHER" id="PTHR43861:SF1">
    <property type="entry name" value="TRANS-ACONITATE 2-METHYLTRANSFERASE"/>
    <property type="match status" value="1"/>
</dbReference>
<dbReference type="InterPro" id="IPR029063">
    <property type="entry name" value="SAM-dependent_MTases_sf"/>
</dbReference>
<dbReference type="InterPro" id="IPR013217">
    <property type="entry name" value="Methyltransf_12"/>
</dbReference>
<keyword evidence="2" id="KW-0489">Methyltransferase</keyword>
<keyword evidence="3" id="KW-1185">Reference proteome</keyword>
<dbReference type="Proteomes" id="UP001595891">
    <property type="component" value="Unassembled WGS sequence"/>
</dbReference>
<accession>A0ABV9E926</accession>
<dbReference type="SUPFAM" id="SSF53335">
    <property type="entry name" value="S-adenosyl-L-methionine-dependent methyltransferases"/>
    <property type="match status" value="1"/>
</dbReference>
<dbReference type="Gene3D" id="3.40.50.150">
    <property type="entry name" value="Vaccinia Virus protein VP39"/>
    <property type="match status" value="1"/>
</dbReference>
<dbReference type="GO" id="GO:0032259">
    <property type="term" value="P:methylation"/>
    <property type="evidence" value="ECO:0007669"/>
    <property type="project" value="UniProtKB-KW"/>
</dbReference>
<sequence>MAELLDLDAEVLHSYLSELTAWIKELTADRPPRRILDVGSGTGTGTFALLDRFDRADATALDLSPRFLHHIGGKARALGVADRVRTVQADLDAAWPSVGTADLVWASASLHHLADPDRVLAEIFTAIDPGGFLIVAELDSFPRFLPDDLGIGRPGLEARCHALQAERHAALVPHLGSDWGPRLTKAGFTIEAERTFPIALTPPLPAATGRYAQATLSRLRSALADRLTADDLSTLDTLTTDDGPHGLLNRTDLTVRTTRTIWAARRPAGE</sequence>
<reference evidence="3" key="1">
    <citation type="journal article" date="2019" name="Int. J. Syst. Evol. Microbiol.">
        <title>The Global Catalogue of Microorganisms (GCM) 10K type strain sequencing project: providing services to taxonomists for standard genome sequencing and annotation.</title>
        <authorList>
            <consortium name="The Broad Institute Genomics Platform"/>
            <consortium name="The Broad Institute Genome Sequencing Center for Infectious Disease"/>
            <person name="Wu L."/>
            <person name="Ma J."/>
        </authorList>
    </citation>
    <scope>NUCLEOTIDE SEQUENCE [LARGE SCALE GENOMIC DNA]</scope>
    <source>
        <strain evidence="3">CCUG 49560</strain>
    </source>
</reference>
<keyword evidence="2" id="KW-0808">Transferase</keyword>
<evidence type="ECO:0000313" key="2">
    <source>
        <dbReference type="EMBL" id="MFC4584799.1"/>
    </source>
</evidence>